<dbReference type="AlphaFoldDB" id="A0A8R1Y0Q7"/>
<protein>
    <submittedName>
        <fullName evidence="1">Uncharacterized protein</fullName>
    </submittedName>
</protein>
<dbReference type="EMBL" id="CMVM020000233">
    <property type="status" value="NOT_ANNOTATED_CDS"/>
    <property type="molecule type" value="Genomic_DNA"/>
</dbReference>
<keyword evidence="2" id="KW-1185">Reference proteome</keyword>
<dbReference type="EnsemblMetazoa" id="OVOC7780.1">
    <property type="protein sequence ID" value="OVOC7780.1"/>
    <property type="gene ID" value="WBGene00244589"/>
</dbReference>
<evidence type="ECO:0000313" key="1">
    <source>
        <dbReference type="EnsemblMetazoa" id="OVOC7780.1"/>
    </source>
</evidence>
<sequence length="38" mass="4025">MVRLNHCTLGLVDPCGHPELGSANSIIFAFGVAFALPR</sequence>
<accession>A0A8R1Y0Q7</accession>
<evidence type="ECO:0000313" key="2">
    <source>
        <dbReference type="Proteomes" id="UP000024404"/>
    </source>
</evidence>
<name>A0A8R1Y0Q7_ONCVO</name>
<reference evidence="1" key="2">
    <citation type="submission" date="2022-06" db="UniProtKB">
        <authorList>
            <consortium name="EnsemblMetazoa"/>
        </authorList>
    </citation>
    <scope>IDENTIFICATION</scope>
</reference>
<proteinExistence type="predicted"/>
<dbReference type="Proteomes" id="UP000024404">
    <property type="component" value="Unassembled WGS sequence"/>
</dbReference>
<reference evidence="2" key="1">
    <citation type="submission" date="2013-10" db="EMBL/GenBank/DDBJ databases">
        <title>Genome sequencing of Onchocerca volvulus.</title>
        <authorList>
            <person name="Cotton J."/>
            <person name="Tsai J."/>
            <person name="Stanley E."/>
            <person name="Tracey A."/>
            <person name="Holroyd N."/>
            <person name="Lustigman S."/>
            <person name="Berriman M."/>
        </authorList>
    </citation>
    <scope>NUCLEOTIDE SEQUENCE</scope>
</reference>
<organism evidence="1 2">
    <name type="scientific">Onchocerca volvulus</name>
    <dbReference type="NCBI Taxonomy" id="6282"/>
    <lineage>
        <taxon>Eukaryota</taxon>
        <taxon>Metazoa</taxon>
        <taxon>Ecdysozoa</taxon>
        <taxon>Nematoda</taxon>
        <taxon>Chromadorea</taxon>
        <taxon>Rhabditida</taxon>
        <taxon>Spirurina</taxon>
        <taxon>Spiruromorpha</taxon>
        <taxon>Filarioidea</taxon>
        <taxon>Onchocercidae</taxon>
        <taxon>Onchocerca</taxon>
    </lineage>
</organism>